<evidence type="ECO:0000313" key="9">
    <source>
        <dbReference type="EMBL" id="AUP80531.1"/>
    </source>
</evidence>
<dbReference type="InterPro" id="IPR016286">
    <property type="entry name" value="FUC_metazoa-typ"/>
</dbReference>
<gene>
    <name evidence="9" type="ORF">C1H87_18155</name>
</gene>
<dbReference type="KEGG" id="fek:C1H87_18155"/>
<keyword evidence="6" id="KW-0326">Glycosidase</keyword>
<dbReference type="GO" id="GO:0004560">
    <property type="term" value="F:alpha-L-fucosidase activity"/>
    <property type="evidence" value="ECO:0007669"/>
    <property type="project" value="InterPro"/>
</dbReference>
<keyword evidence="4 7" id="KW-0732">Signal</keyword>
<dbReference type="PANTHER" id="PTHR10030">
    <property type="entry name" value="ALPHA-L-FUCOSIDASE"/>
    <property type="match status" value="1"/>
</dbReference>
<dbReference type="Pfam" id="PF01120">
    <property type="entry name" value="Alpha_L_fucos"/>
    <property type="match status" value="1"/>
</dbReference>
<dbReference type="AlphaFoldDB" id="A0A2K9PTZ6"/>
<accession>A0A2K9PTZ6</accession>
<feature type="domain" description="Glycoside hydrolase family 29 N-terminal" evidence="8">
    <location>
        <begin position="19"/>
        <end position="396"/>
    </location>
</feature>
<dbReference type="InterPro" id="IPR013780">
    <property type="entry name" value="Glyco_hydro_b"/>
</dbReference>
<evidence type="ECO:0000259" key="8">
    <source>
        <dbReference type="Pfam" id="PF01120"/>
    </source>
</evidence>
<dbReference type="Gene3D" id="3.20.20.80">
    <property type="entry name" value="Glycosidases"/>
    <property type="match status" value="1"/>
</dbReference>
<organism evidence="9 10">
    <name type="scientific">Flavivirga eckloniae</name>
    <dbReference type="NCBI Taxonomy" id="1803846"/>
    <lineage>
        <taxon>Bacteria</taxon>
        <taxon>Pseudomonadati</taxon>
        <taxon>Bacteroidota</taxon>
        <taxon>Flavobacteriia</taxon>
        <taxon>Flavobacteriales</taxon>
        <taxon>Flavobacteriaceae</taxon>
        <taxon>Flavivirga</taxon>
    </lineage>
</organism>
<reference evidence="9 10" key="1">
    <citation type="submission" date="2018-01" db="EMBL/GenBank/DDBJ databases">
        <title>Complete genome sequence of Flavivirga eckloniae ECD14 isolated from seaweed Ecklonia cava.</title>
        <authorList>
            <person name="Lee J.H."/>
            <person name="Baik K.S."/>
            <person name="Seong C.N."/>
        </authorList>
    </citation>
    <scope>NUCLEOTIDE SEQUENCE [LARGE SCALE GENOMIC DNA]</scope>
    <source>
        <strain evidence="9 10">ECD14</strain>
    </source>
</reference>
<dbReference type="Proteomes" id="UP000235826">
    <property type="component" value="Chromosome"/>
</dbReference>
<evidence type="ECO:0000256" key="6">
    <source>
        <dbReference type="ARBA" id="ARBA00023295"/>
    </source>
</evidence>
<dbReference type="InterPro" id="IPR000933">
    <property type="entry name" value="Glyco_hydro_29"/>
</dbReference>
<evidence type="ECO:0000256" key="4">
    <source>
        <dbReference type="ARBA" id="ARBA00022729"/>
    </source>
</evidence>
<feature type="chain" id="PRO_5014804591" description="alpha-L-fucosidase" evidence="7">
    <location>
        <begin position="19"/>
        <end position="516"/>
    </location>
</feature>
<evidence type="ECO:0000256" key="2">
    <source>
        <dbReference type="ARBA" id="ARBA00007951"/>
    </source>
</evidence>
<feature type="signal peptide" evidence="7">
    <location>
        <begin position="1"/>
        <end position="18"/>
    </location>
</feature>
<dbReference type="GO" id="GO:0006004">
    <property type="term" value="P:fucose metabolic process"/>
    <property type="evidence" value="ECO:0007669"/>
    <property type="project" value="InterPro"/>
</dbReference>
<dbReference type="GO" id="GO:0005764">
    <property type="term" value="C:lysosome"/>
    <property type="evidence" value="ECO:0007669"/>
    <property type="project" value="TreeGrafter"/>
</dbReference>
<evidence type="ECO:0000256" key="3">
    <source>
        <dbReference type="ARBA" id="ARBA00012662"/>
    </source>
</evidence>
<proteinExistence type="inferred from homology"/>
<protein>
    <recommendedName>
        <fullName evidence="3">alpha-L-fucosidase</fullName>
        <ecNumber evidence="3">3.2.1.51</ecNumber>
    </recommendedName>
</protein>
<keyword evidence="5" id="KW-0378">Hydrolase</keyword>
<evidence type="ECO:0000256" key="1">
    <source>
        <dbReference type="ARBA" id="ARBA00004071"/>
    </source>
</evidence>
<dbReference type="PANTHER" id="PTHR10030:SF37">
    <property type="entry name" value="ALPHA-L-FUCOSIDASE-RELATED"/>
    <property type="match status" value="1"/>
</dbReference>
<dbReference type="RefSeq" id="WP_102757177.1">
    <property type="nucleotide sequence ID" value="NZ_CP025791.1"/>
</dbReference>
<dbReference type="OrthoDB" id="1389336at2"/>
<dbReference type="SUPFAM" id="SSF51445">
    <property type="entry name" value="(Trans)glycosidases"/>
    <property type="match status" value="1"/>
</dbReference>
<dbReference type="InterPro" id="IPR057739">
    <property type="entry name" value="Glyco_hydro_29_N"/>
</dbReference>
<name>A0A2K9PTZ6_9FLAO</name>
<keyword evidence="10" id="KW-1185">Reference proteome</keyword>
<evidence type="ECO:0000256" key="5">
    <source>
        <dbReference type="ARBA" id="ARBA00022801"/>
    </source>
</evidence>
<dbReference type="InterPro" id="IPR017853">
    <property type="entry name" value="GH"/>
</dbReference>
<comment type="function">
    <text evidence="1">Alpha-L-fucosidase is responsible for hydrolyzing the alpha-1,6-linked fucose joined to the reducing-end N-acetylglucosamine of the carbohydrate moieties of glycoproteins.</text>
</comment>
<evidence type="ECO:0000313" key="10">
    <source>
        <dbReference type="Proteomes" id="UP000235826"/>
    </source>
</evidence>
<dbReference type="PIRSF" id="PIRSF001092">
    <property type="entry name" value="Alpha-L-fucosidase"/>
    <property type="match status" value="1"/>
</dbReference>
<comment type="similarity">
    <text evidence="2">Belongs to the glycosyl hydrolase 29 family.</text>
</comment>
<sequence>MKAALIAFFLIVTCISHAQETSEQVDKNRYEANWESLKKHKTPDWYIDGKFGIYFHWGVYSVPAFGTEWYPRHMYIDNKEGWGKEVRPHHLEKYGADFDYHEFIPSFTAEHFDAKEWAALFKASGASWAGPVAEHCDNFSMWDSKINPWNASKMGPKRDIVGALEKAIKGEGLKFTTTFHHSWNWAWYDTWSGNIDVSTPELRQFYGEEVLPGTFNKMSSGSMGNGAETGKIEEKYKPSKKFISTWRTKIDEVVDTYKPDMLWFDSRLFIIPEKERQEMVAHYYNKSLEWNKPVVLNYKNKDLAEGAGVIDLERGRFDEKTAFYWLTDDSWDWSGWNYKENHDYKSADRILDGLVDIVSKNGCLLLNIGPKADGTIPEEVKKGLLELGGWLKIHGEAIYKTRPFVTYGEGKTKLKKNHWGGVNDRGITYTANDFRFTTRDGYLYILQLGMPKPNKEFRLKSFAKNGLASDVKIESLELLGSVKNTKWHQNSKGLYLTSPEVNPNKMVLVYKAKISN</sequence>
<dbReference type="EMBL" id="CP025791">
    <property type="protein sequence ID" value="AUP80531.1"/>
    <property type="molecule type" value="Genomic_DNA"/>
</dbReference>
<dbReference type="EC" id="3.2.1.51" evidence="3"/>
<dbReference type="Gene3D" id="2.60.40.1180">
    <property type="entry name" value="Golgi alpha-mannosidase II"/>
    <property type="match status" value="1"/>
</dbReference>
<dbReference type="GO" id="GO:0016139">
    <property type="term" value="P:glycoside catabolic process"/>
    <property type="evidence" value="ECO:0007669"/>
    <property type="project" value="TreeGrafter"/>
</dbReference>
<dbReference type="SMART" id="SM00812">
    <property type="entry name" value="Alpha_L_fucos"/>
    <property type="match status" value="1"/>
</dbReference>
<evidence type="ECO:0000256" key="7">
    <source>
        <dbReference type="SAM" id="SignalP"/>
    </source>
</evidence>